<feature type="transmembrane region" description="Helical" evidence="8">
    <location>
        <begin position="165"/>
        <end position="187"/>
    </location>
</feature>
<dbReference type="InterPro" id="IPR050586">
    <property type="entry name" value="CPA3_Na-H_Antiporter_D"/>
</dbReference>
<evidence type="ECO:0000256" key="7">
    <source>
        <dbReference type="RuleBase" id="RU000320"/>
    </source>
</evidence>
<evidence type="ECO:0000313" key="10">
    <source>
        <dbReference type="EMBL" id="MCT2584425.1"/>
    </source>
</evidence>
<keyword evidence="3" id="KW-1003">Cell membrane</keyword>
<dbReference type="PANTHER" id="PTHR42703">
    <property type="entry name" value="NADH DEHYDROGENASE"/>
    <property type="match status" value="1"/>
</dbReference>
<dbReference type="RefSeq" id="WP_260191826.1">
    <property type="nucleotide sequence ID" value="NZ_JAFFZE010000012.1"/>
</dbReference>
<feature type="transmembrane region" description="Helical" evidence="8">
    <location>
        <begin position="377"/>
        <end position="398"/>
    </location>
</feature>
<feature type="transmembrane region" description="Helical" evidence="8">
    <location>
        <begin position="207"/>
        <end position="233"/>
    </location>
</feature>
<dbReference type="InterPro" id="IPR003918">
    <property type="entry name" value="NADH_UbQ_OxRdtase"/>
</dbReference>
<proteinExistence type="inferred from homology"/>
<feature type="transmembrane region" description="Helical" evidence="8">
    <location>
        <begin position="454"/>
        <end position="472"/>
    </location>
</feature>
<evidence type="ECO:0000313" key="11">
    <source>
        <dbReference type="Proteomes" id="UP001156441"/>
    </source>
</evidence>
<comment type="subcellular location">
    <subcellularLocation>
        <location evidence="1">Cell membrane</location>
        <topology evidence="1">Multi-pass membrane protein</topology>
    </subcellularLocation>
    <subcellularLocation>
        <location evidence="7">Membrane</location>
        <topology evidence="7">Multi-pass membrane protein</topology>
    </subcellularLocation>
</comment>
<dbReference type="InterPro" id="IPR001750">
    <property type="entry name" value="ND/Mrp_TM"/>
</dbReference>
<dbReference type="Proteomes" id="UP001156441">
    <property type="component" value="Unassembled WGS sequence"/>
</dbReference>
<dbReference type="PANTHER" id="PTHR42703:SF1">
    <property type="entry name" value="NA(+)_H(+) ANTIPORTER SUBUNIT D1"/>
    <property type="match status" value="1"/>
</dbReference>
<reference evidence="10 11" key="1">
    <citation type="submission" date="2021-02" db="EMBL/GenBank/DDBJ databases">
        <title>Actinophytocola xerophila sp. nov., isolated from soil of cotton cropping field.</title>
        <authorList>
            <person name="Huang R."/>
            <person name="Chen X."/>
            <person name="Ge X."/>
            <person name="Liu W."/>
        </authorList>
    </citation>
    <scope>NUCLEOTIDE SEQUENCE [LARGE SCALE GENOMIC DNA]</scope>
    <source>
        <strain evidence="10 11">S1-96</strain>
    </source>
</reference>
<feature type="transmembrane region" description="Helical" evidence="8">
    <location>
        <begin position="306"/>
        <end position="328"/>
    </location>
</feature>
<evidence type="ECO:0000256" key="2">
    <source>
        <dbReference type="ARBA" id="ARBA00005346"/>
    </source>
</evidence>
<feature type="transmembrane region" description="Helical" evidence="8">
    <location>
        <begin position="6"/>
        <end position="23"/>
    </location>
</feature>
<feature type="transmembrane region" description="Helical" evidence="8">
    <location>
        <begin position="30"/>
        <end position="52"/>
    </location>
</feature>
<evidence type="ECO:0000256" key="8">
    <source>
        <dbReference type="SAM" id="Phobius"/>
    </source>
</evidence>
<evidence type="ECO:0000256" key="5">
    <source>
        <dbReference type="ARBA" id="ARBA00022989"/>
    </source>
</evidence>
<feature type="transmembrane region" description="Helical" evidence="8">
    <location>
        <begin position="132"/>
        <end position="153"/>
    </location>
</feature>
<keyword evidence="4 7" id="KW-0812">Transmembrane</keyword>
<dbReference type="Pfam" id="PF00361">
    <property type="entry name" value="Proton_antipo_M"/>
    <property type="match status" value="1"/>
</dbReference>
<organism evidence="10 11">
    <name type="scientific">Actinophytocola gossypii</name>
    <dbReference type="NCBI Taxonomy" id="2812003"/>
    <lineage>
        <taxon>Bacteria</taxon>
        <taxon>Bacillati</taxon>
        <taxon>Actinomycetota</taxon>
        <taxon>Actinomycetes</taxon>
        <taxon>Pseudonocardiales</taxon>
        <taxon>Pseudonocardiaceae</taxon>
    </lineage>
</organism>
<dbReference type="PRINTS" id="PR01437">
    <property type="entry name" value="NUOXDRDTASE4"/>
</dbReference>
<sequence length="494" mass="51306">MTAHLPALQVLVPLGCAPLCLLLRRFRTVTWLVFLLAALSSLACAVLLATRVDDGPLHYEMGGWPAPYGIEFVVAGFNTPVLLVVSVVAVVAAVYARRSVGDEVDDRRAPLVYTCLCLTLTGLLGLTVTGDVFNAFVFLEISSLSTYALIAMGRRRRALLASFRYLVIGTVGATFVLIGIGFAYAVTGTLNMADLADRLTDLDGNRALYAAVVFVFVGLAVKMAVFPLHAWLPAAYGEAPSAVSTFLAAASTKVAIYVFCRFAFTVFGAGLVFTTMPVGEVGLLLAALAMLVGSAAACFQRDLKYLLAWSSVAQIGYIVAGISLATAAGVSAGYLHVINHAVIKGALFGAAGLLVLRLGSARLDDLAGLGRRMPWTFAAIVVTGLGLVGVPPTAGFASKWALVSALLDAGAWPVLVAVLASSLLALVYVGRIVEAAWFRDPPADLPADQPRAPVSMVAAVWALVLLSVYFGIDASLPGGLADAAAAALLGTGGA</sequence>
<comment type="similarity">
    <text evidence="2">Belongs to the CPA3 antiporters (TC 2.A.63) subunit D family.</text>
</comment>
<feature type="transmembrane region" description="Helical" evidence="8">
    <location>
        <begin position="281"/>
        <end position="299"/>
    </location>
</feature>
<keyword evidence="11" id="KW-1185">Reference proteome</keyword>
<evidence type="ECO:0000256" key="6">
    <source>
        <dbReference type="ARBA" id="ARBA00023136"/>
    </source>
</evidence>
<evidence type="ECO:0000256" key="4">
    <source>
        <dbReference type="ARBA" id="ARBA00022692"/>
    </source>
</evidence>
<evidence type="ECO:0000259" key="9">
    <source>
        <dbReference type="Pfam" id="PF00361"/>
    </source>
</evidence>
<feature type="transmembrane region" description="Helical" evidence="8">
    <location>
        <begin position="72"/>
        <end position="96"/>
    </location>
</feature>
<keyword evidence="5 8" id="KW-1133">Transmembrane helix</keyword>
<feature type="transmembrane region" description="Helical" evidence="8">
    <location>
        <begin position="334"/>
        <end position="356"/>
    </location>
</feature>
<dbReference type="EMBL" id="JAFFZE010000012">
    <property type="protein sequence ID" value="MCT2584425.1"/>
    <property type="molecule type" value="Genomic_DNA"/>
</dbReference>
<feature type="transmembrane region" description="Helical" evidence="8">
    <location>
        <begin position="410"/>
        <end position="433"/>
    </location>
</feature>
<evidence type="ECO:0000256" key="1">
    <source>
        <dbReference type="ARBA" id="ARBA00004651"/>
    </source>
</evidence>
<evidence type="ECO:0000256" key="3">
    <source>
        <dbReference type="ARBA" id="ARBA00022475"/>
    </source>
</evidence>
<accession>A0ABT2JAD4</accession>
<feature type="transmembrane region" description="Helical" evidence="8">
    <location>
        <begin position="254"/>
        <end position="275"/>
    </location>
</feature>
<comment type="caution">
    <text evidence="10">The sequence shown here is derived from an EMBL/GenBank/DDBJ whole genome shotgun (WGS) entry which is preliminary data.</text>
</comment>
<name>A0ABT2JAD4_9PSEU</name>
<gene>
    <name evidence="10" type="ORF">JT362_14965</name>
</gene>
<feature type="transmembrane region" description="Helical" evidence="8">
    <location>
        <begin position="108"/>
        <end position="126"/>
    </location>
</feature>
<protein>
    <submittedName>
        <fullName evidence="10">Monovalent cation/H+ antiporter subunit D family protein</fullName>
    </submittedName>
</protein>
<keyword evidence="6 8" id="KW-0472">Membrane</keyword>
<feature type="domain" description="NADH:quinone oxidoreductase/Mrp antiporter transmembrane" evidence="9">
    <location>
        <begin position="130"/>
        <end position="423"/>
    </location>
</feature>